<gene>
    <name evidence="1" type="ORF">HMPREF9104_02435</name>
</gene>
<organism evidence="1 2">
    <name type="scientific">Lentilactobacillus kisonensis F0435</name>
    <dbReference type="NCBI Taxonomy" id="797516"/>
    <lineage>
        <taxon>Bacteria</taxon>
        <taxon>Bacillati</taxon>
        <taxon>Bacillota</taxon>
        <taxon>Bacilli</taxon>
        <taxon>Lactobacillales</taxon>
        <taxon>Lactobacillaceae</taxon>
        <taxon>Lentilactobacillus</taxon>
    </lineage>
</organism>
<evidence type="ECO:0000313" key="1">
    <source>
        <dbReference type="EMBL" id="EHO49723.1"/>
    </source>
</evidence>
<dbReference type="AlphaFoldDB" id="H1LIJ4"/>
<dbReference type="Proteomes" id="UP000005025">
    <property type="component" value="Unassembled WGS sequence"/>
</dbReference>
<dbReference type="EMBL" id="AGRJ01000211">
    <property type="protein sequence ID" value="EHO49723.1"/>
    <property type="molecule type" value="Genomic_DNA"/>
</dbReference>
<comment type="caution">
    <text evidence="1">The sequence shown here is derived from an EMBL/GenBank/DDBJ whole genome shotgun (WGS) entry which is preliminary data.</text>
</comment>
<sequence length="47" mass="5568">MSLGEDGSTKLIKKLKNLQHLYKHIFYEKNRQPEKVFRFVGLFNASI</sequence>
<dbReference type="PATRIC" id="fig|797516.3.peg.2184"/>
<protein>
    <submittedName>
        <fullName evidence="1">Uncharacterized protein</fullName>
    </submittedName>
</protein>
<name>H1LIJ4_9LACO</name>
<proteinExistence type="predicted"/>
<reference evidence="1 2" key="1">
    <citation type="submission" date="2011-09" db="EMBL/GenBank/DDBJ databases">
        <authorList>
            <person name="Weinstock G."/>
            <person name="Sodergren E."/>
            <person name="Clifton S."/>
            <person name="Fulton L."/>
            <person name="Fulton B."/>
            <person name="Courtney L."/>
            <person name="Fronick C."/>
            <person name="Harrison M."/>
            <person name="Strong C."/>
            <person name="Farmer C."/>
            <person name="Delahaunty K."/>
            <person name="Markovic C."/>
            <person name="Hall O."/>
            <person name="Minx P."/>
            <person name="Tomlinson C."/>
            <person name="Mitreva M."/>
            <person name="Hou S."/>
            <person name="Chen J."/>
            <person name="Wollam A."/>
            <person name="Pepin K.H."/>
            <person name="Johnson M."/>
            <person name="Bhonagiri V."/>
            <person name="Zhang X."/>
            <person name="Suruliraj S."/>
            <person name="Warren W."/>
            <person name="Chinwalla A."/>
            <person name="Mardis E.R."/>
            <person name="Wilson R.K."/>
        </authorList>
    </citation>
    <scope>NUCLEOTIDE SEQUENCE [LARGE SCALE GENOMIC DNA]</scope>
    <source>
        <strain evidence="1 2">F0435</strain>
    </source>
</reference>
<evidence type="ECO:0000313" key="2">
    <source>
        <dbReference type="Proteomes" id="UP000005025"/>
    </source>
</evidence>
<dbReference type="HOGENOM" id="CLU_3169492_0_0_9"/>
<accession>H1LIJ4</accession>